<reference evidence="5" key="1">
    <citation type="submission" date="2018-12" db="EMBL/GenBank/DDBJ databases">
        <authorList>
            <person name="Sun L."/>
            <person name="Chen Z."/>
        </authorList>
    </citation>
    <scope>NUCLEOTIDE SEQUENCE [LARGE SCALE GENOMIC DNA]</scope>
    <source>
        <strain evidence="5">DSM 16012</strain>
    </source>
</reference>
<dbReference type="GO" id="GO:0055129">
    <property type="term" value="P:L-proline biosynthetic process"/>
    <property type="evidence" value="ECO:0007669"/>
    <property type="project" value="TreeGrafter"/>
</dbReference>
<dbReference type="SUPFAM" id="SSF51735">
    <property type="entry name" value="NAD(P)-binding Rossmann-fold domains"/>
    <property type="match status" value="1"/>
</dbReference>
<dbReference type="GO" id="GO:0004735">
    <property type="term" value="F:pyrroline-5-carboxylate reductase activity"/>
    <property type="evidence" value="ECO:0007669"/>
    <property type="project" value="InterPro"/>
</dbReference>
<protein>
    <submittedName>
        <fullName evidence="5">Late competence protein ComER</fullName>
    </submittedName>
</protein>
<dbReference type="InterPro" id="IPR008927">
    <property type="entry name" value="6-PGluconate_DH-like_C_sf"/>
</dbReference>
<dbReference type="PANTHER" id="PTHR11645">
    <property type="entry name" value="PYRROLINE-5-CARBOXYLATE REDUCTASE"/>
    <property type="match status" value="1"/>
</dbReference>
<dbReference type="Gene3D" id="1.10.3730.10">
    <property type="entry name" value="ProC C-terminal domain-like"/>
    <property type="match status" value="1"/>
</dbReference>
<dbReference type="OrthoDB" id="9805754at2"/>
<comment type="similarity">
    <text evidence="1">Belongs to the pyrroline-5-carboxylate reductase family.</text>
</comment>
<evidence type="ECO:0000313" key="5">
    <source>
        <dbReference type="EMBL" id="RWR15179.1"/>
    </source>
</evidence>
<evidence type="ECO:0000256" key="1">
    <source>
        <dbReference type="ARBA" id="ARBA00005525"/>
    </source>
</evidence>
<dbReference type="AlphaFoldDB" id="A0A443J404"/>
<evidence type="ECO:0000259" key="3">
    <source>
        <dbReference type="Pfam" id="PF03807"/>
    </source>
</evidence>
<proteinExistence type="inferred from homology"/>
<dbReference type="EMBL" id="QYTU02000001">
    <property type="protein sequence ID" value="RWR15179.1"/>
    <property type="molecule type" value="Genomic_DNA"/>
</dbReference>
<dbReference type="InterPro" id="IPR028939">
    <property type="entry name" value="P5C_Rdtase_cat_N"/>
</dbReference>
<evidence type="ECO:0000313" key="6">
    <source>
        <dbReference type="Proteomes" id="UP000273811"/>
    </source>
</evidence>
<evidence type="ECO:0000256" key="2">
    <source>
        <dbReference type="PIRSR" id="PIRSR000193-1"/>
    </source>
</evidence>
<feature type="domain" description="Pyrroline-5-carboxylate reductase catalytic N-terminal" evidence="3">
    <location>
        <begin position="2"/>
        <end position="97"/>
    </location>
</feature>
<evidence type="ECO:0000259" key="4">
    <source>
        <dbReference type="Pfam" id="PF14748"/>
    </source>
</evidence>
<feature type="domain" description="Pyrroline-5-carboxylate reductase dimerisation" evidence="4">
    <location>
        <begin position="159"/>
        <end position="259"/>
    </location>
</feature>
<dbReference type="Proteomes" id="UP000273811">
    <property type="component" value="Unassembled WGS sequence"/>
</dbReference>
<dbReference type="NCBIfam" id="NF005814">
    <property type="entry name" value="PRK07680.1"/>
    <property type="match status" value="1"/>
</dbReference>
<sequence>MKVGIIGTGNMGTILLEALITGGAVSPSDLIVTNRTKSKADRLKHIYKSITVENSPDEVIKQSDIIFICVKPLDIISLIKEKAALFSREKCLVSITSPIQVTWLEEMVDASCARIIPSITNRALAGVSLFTFGNKCENHWKDKLWEMLSKVSVPLEINESIIRVSSDIVSCGPAFISFLTRSLIEAAASETKIDEDTATMLAENMLIGLGELLKQKHYTLPALQEKVCVKGGITGEGIAVLEQEKGEMFEKLFRATHKKFADEAFHIQKKFNS</sequence>
<dbReference type="InterPro" id="IPR000304">
    <property type="entry name" value="Pyrroline-COOH_reductase"/>
</dbReference>
<feature type="binding site" evidence="2">
    <location>
        <begin position="6"/>
        <end position="11"/>
    </location>
    <ligand>
        <name>NADP(+)</name>
        <dbReference type="ChEBI" id="CHEBI:58349"/>
    </ligand>
</feature>
<dbReference type="InterPro" id="IPR029036">
    <property type="entry name" value="P5CR_dimer"/>
</dbReference>
<dbReference type="SUPFAM" id="SSF48179">
    <property type="entry name" value="6-phosphogluconate dehydrogenase C-terminal domain-like"/>
    <property type="match status" value="1"/>
</dbReference>
<keyword evidence="2" id="KW-0521">NADP</keyword>
<dbReference type="PANTHER" id="PTHR11645:SF51">
    <property type="entry name" value="COME OPERON PROTEIN 4"/>
    <property type="match status" value="1"/>
</dbReference>
<dbReference type="PIRSF" id="PIRSF000193">
    <property type="entry name" value="Pyrrol-5-carb_rd"/>
    <property type="match status" value="1"/>
</dbReference>
<dbReference type="InterPro" id="IPR053790">
    <property type="entry name" value="P5CR-like_CS"/>
</dbReference>
<dbReference type="Pfam" id="PF03807">
    <property type="entry name" value="F420_oxidored"/>
    <property type="match status" value="1"/>
</dbReference>
<gene>
    <name evidence="5" type="ORF">D4N35_001175</name>
</gene>
<accession>A0A443J404</accession>
<organism evidence="5 6">
    <name type="scientific">Siminovitchia fortis</name>
    <dbReference type="NCBI Taxonomy" id="254758"/>
    <lineage>
        <taxon>Bacteria</taxon>
        <taxon>Bacillati</taxon>
        <taxon>Bacillota</taxon>
        <taxon>Bacilli</taxon>
        <taxon>Bacillales</taxon>
        <taxon>Bacillaceae</taxon>
        <taxon>Siminovitchia</taxon>
    </lineage>
</organism>
<keyword evidence="6" id="KW-1185">Reference proteome</keyword>
<dbReference type="PROSITE" id="PS00521">
    <property type="entry name" value="P5CR"/>
    <property type="match status" value="1"/>
</dbReference>
<name>A0A443J404_9BACI</name>
<dbReference type="Pfam" id="PF14748">
    <property type="entry name" value="P5CR_dimer"/>
    <property type="match status" value="1"/>
</dbReference>
<dbReference type="InterPro" id="IPR036291">
    <property type="entry name" value="NAD(P)-bd_dom_sf"/>
</dbReference>
<comment type="caution">
    <text evidence="5">The sequence shown here is derived from an EMBL/GenBank/DDBJ whole genome shotgun (WGS) entry which is preliminary data.</text>
</comment>
<dbReference type="Gene3D" id="3.40.50.720">
    <property type="entry name" value="NAD(P)-binding Rossmann-like Domain"/>
    <property type="match status" value="1"/>
</dbReference>